<dbReference type="OrthoDB" id="9797116at2"/>
<sequence>MEINFDEPMEEKQMAYGEMACKRLLLLVGSNPLPNYITALILKPQSISLFYSPETEEVMKYLCKALEVALSGAHLDATCIEDATSAAKVRNAFPKNLHDFHFHYTGGTKIMAAHARMAFRDAGGKDEQASYLDERKGVLRFDNGYGLDLAKQQLGLTLDDVLRLRGIKPLSGSQPQADDPWQDDAARIARAVLEDSSLAQSLYHLHRDRETNKRLPFIKAKANAVKVDELVPGGLSIQRIPEEHWKRQTYYDWLRFLGGGWLETWCGTLVRQIVDGDEIAVGLDCKLANGRQCEVDVALVRGHRLYMISCTTDSKIGLCKSKLFEAAMRARQLGGDLARSALVCLLHGSDLKGAFVDQLRNDVADVWDAPNTPQVFGLDDLKEWAGIGSPPALNSLRTWLES</sequence>
<dbReference type="GO" id="GO:0003676">
    <property type="term" value="F:nucleic acid binding"/>
    <property type="evidence" value="ECO:0007669"/>
    <property type="project" value="InterPro"/>
</dbReference>
<dbReference type="InterPro" id="IPR011335">
    <property type="entry name" value="Restrct_endonuc-II-like"/>
</dbReference>
<dbReference type="SUPFAM" id="SSF52980">
    <property type="entry name" value="Restriction endonuclease-like"/>
    <property type="match status" value="1"/>
</dbReference>
<organism evidence="1 2">
    <name type="scientific">Desulfoglaeba alkanexedens ALDC</name>
    <dbReference type="NCBI Taxonomy" id="980445"/>
    <lineage>
        <taxon>Bacteria</taxon>
        <taxon>Pseudomonadati</taxon>
        <taxon>Thermodesulfobacteriota</taxon>
        <taxon>Syntrophobacteria</taxon>
        <taxon>Syntrophobacterales</taxon>
        <taxon>Syntrophobacteraceae</taxon>
        <taxon>Desulfoglaeba</taxon>
    </lineage>
</organism>
<dbReference type="AlphaFoldDB" id="A0A4P8L5P7"/>
<accession>A0A4P8L5P7</accession>
<name>A0A4P8L5P7_9BACT</name>
<evidence type="ECO:0000313" key="2">
    <source>
        <dbReference type="Proteomes" id="UP000298602"/>
    </source>
</evidence>
<dbReference type="KEGG" id="dax:FDQ92_14160"/>
<proteinExistence type="predicted"/>
<reference evidence="1 2" key="2">
    <citation type="submission" date="2019-05" db="EMBL/GenBank/DDBJ databases">
        <authorList>
            <person name="Suflita J.M."/>
            <person name="Marks C.R."/>
        </authorList>
    </citation>
    <scope>NUCLEOTIDE SEQUENCE [LARGE SCALE GENOMIC DNA]</scope>
    <source>
        <strain evidence="1 2">ALDC</strain>
    </source>
</reference>
<gene>
    <name evidence="1" type="ORF">FDQ92_14160</name>
</gene>
<dbReference type="Proteomes" id="UP000298602">
    <property type="component" value="Chromosome"/>
</dbReference>
<keyword evidence="2" id="KW-1185">Reference proteome</keyword>
<reference evidence="1 2" key="1">
    <citation type="submission" date="2019-05" db="EMBL/GenBank/DDBJ databases">
        <title>The Complete Genome Sequence of the n-alkane-degrading Desulfoglaeba alkanexedens ALDC reveals multiple alkylsuccinate synthase gene clusters.</title>
        <authorList>
            <person name="Callaghan A.V."/>
            <person name="Davidova I.A."/>
            <person name="Duncan K.E."/>
            <person name="Morris B."/>
            <person name="McInerney M.J."/>
        </authorList>
    </citation>
    <scope>NUCLEOTIDE SEQUENCE [LARGE SCALE GENOMIC DNA]</scope>
    <source>
        <strain evidence="1 2">ALDC</strain>
    </source>
</reference>
<dbReference type="EMBL" id="CP040098">
    <property type="protein sequence ID" value="QCQ23214.1"/>
    <property type="molecule type" value="Genomic_DNA"/>
</dbReference>
<dbReference type="InterPro" id="IPR011856">
    <property type="entry name" value="tRNA_endonuc-like_dom_sf"/>
</dbReference>
<dbReference type="Gene3D" id="3.40.1350.10">
    <property type="match status" value="1"/>
</dbReference>
<dbReference type="Gene3D" id="3.40.50.10770">
    <property type="entry name" value="Hypothetical protein VC1899 like domain (Restriction endonuclease-like)"/>
    <property type="match status" value="1"/>
</dbReference>
<evidence type="ECO:0000313" key="1">
    <source>
        <dbReference type="EMBL" id="QCQ23214.1"/>
    </source>
</evidence>
<protein>
    <submittedName>
        <fullName evidence="1">DUF1887 family protein</fullName>
    </submittedName>
</protein>